<dbReference type="Proteomes" id="UP000325315">
    <property type="component" value="Unassembled WGS sequence"/>
</dbReference>
<proteinExistence type="predicted"/>
<dbReference type="SUPFAM" id="SSF53098">
    <property type="entry name" value="Ribonuclease H-like"/>
    <property type="match status" value="1"/>
</dbReference>
<evidence type="ECO:0000259" key="1">
    <source>
        <dbReference type="PROSITE" id="PS50994"/>
    </source>
</evidence>
<dbReference type="InterPro" id="IPR036397">
    <property type="entry name" value="RNaseH_sf"/>
</dbReference>
<feature type="domain" description="Integrase catalytic" evidence="1">
    <location>
        <begin position="31"/>
        <end position="186"/>
    </location>
</feature>
<evidence type="ECO:0000313" key="2">
    <source>
        <dbReference type="EMBL" id="KAA3469209.1"/>
    </source>
</evidence>
<comment type="caution">
    <text evidence="2">The sequence shown here is derived from an EMBL/GenBank/DDBJ whole genome shotgun (WGS) entry which is preliminary data.</text>
</comment>
<dbReference type="AlphaFoldDB" id="A0A5B6VIU9"/>
<dbReference type="GO" id="GO:0003676">
    <property type="term" value="F:nucleic acid binding"/>
    <property type="evidence" value="ECO:0007669"/>
    <property type="project" value="InterPro"/>
</dbReference>
<accession>A0A5B6VIU9</accession>
<reference evidence="3" key="1">
    <citation type="journal article" date="2019" name="Plant Biotechnol. J.">
        <title>Genome sequencing of the Australian wild diploid species Gossypium australe highlights disease resistance and delayed gland morphogenesis.</title>
        <authorList>
            <person name="Cai Y."/>
            <person name="Cai X."/>
            <person name="Wang Q."/>
            <person name="Wang P."/>
            <person name="Zhang Y."/>
            <person name="Cai C."/>
            <person name="Xu Y."/>
            <person name="Wang K."/>
            <person name="Zhou Z."/>
            <person name="Wang C."/>
            <person name="Geng S."/>
            <person name="Li B."/>
            <person name="Dong Q."/>
            <person name="Hou Y."/>
            <person name="Wang H."/>
            <person name="Ai P."/>
            <person name="Liu Z."/>
            <person name="Yi F."/>
            <person name="Sun M."/>
            <person name="An G."/>
            <person name="Cheng J."/>
            <person name="Zhang Y."/>
            <person name="Shi Q."/>
            <person name="Xie Y."/>
            <person name="Shi X."/>
            <person name="Chang Y."/>
            <person name="Huang F."/>
            <person name="Chen Y."/>
            <person name="Hong S."/>
            <person name="Mi L."/>
            <person name="Sun Q."/>
            <person name="Zhang L."/>
            <person name="Zhou B."/>
            <person name="Peng R."/>
            <person name="Zhang X."/>
            <person name="Liu F."/>
        </authorList>
    </citation>
    <scope>NUCLEOTIDE SEQUENCE [LARGE SCALE GENOMIC DNA]</scope>
    <source>
        <strain evidence="3">cv. PA1801</strain>
    </source>
</reference>
<dbReference type="InterPro" id="IPR012337">
    <property type="entry name" value="RNaseH-like_sf"/>
</dbReference>
<keyword evidence="2" id="KW-0808">Transferase</keyword>
<keyword evidence="3" id="KW-1185">Reference proteome</keyword>
<dbReference type="PANTHER" id="PTHR48475:SF1">
    <property type="entry name" value="RNASE H TYPE-1 DOMAIN-CONTAINING PROTEIN"/>
    <property type="match status" value="1"/>
</dbReference>
<dbReference type="OrthoDB" id="1704624at2759"/>
<sequence length="242" mass="28101">MGRDCINYAKRCHKCQIYGDKIHVPPLPLHVMTSPWLFPMWGMDVIGSISLKASNGQRCIFVEAASSTNVTRLADSRFLKKEITCRYGMPEMIISENTLNLNNSMIAEVYSQFKIKHHNSSPYRQKMNGVVEAANKNIKKIYWHETLPFAFYAYRTFVRTSTGVTPFSLVYGIVAVLPIEVNILSLRLNLVEEKRLKVICHGQMYQKRMIRAYNKKIRSREFHKRDLVLKNIIPIQKNFRGK</sequence>
<organism evidence="2 3">
    <name type="scientific">Gossypium australe</name>
    <dbReference type="NCBI Taxonomy" id="47621"/>
    <lineage>
        <taxon>Eukaryota</taxon>
        <taxon>Viridiplantae</taxon>
        <taxon>Streptophyta</taxon>
        <taxon>Embryophyta</taxon>
        <taxon>Tracheophyta</taxon>
        <taxon>Spermatophyta</taxon>
        <taxon>Magnoliopsida</taxon>
        <taxon>eudicotyledons</taxon>
        <taxon>Gunneridae</taxon>
        <taxon>Pentapetalae</taxon>
        <taxon>rosids</taxon>
        <taxon>malvids</taxon>
        <taxon>Malvales</taxon>
        <taxon>Malvaceae</taxon>
        <taxon>Malvoideae</taxon>
        <taxon>Gossypium</taxon>
    </lineage>
</organism>
<keyword evidence="2" id="KW-0548">Nucleotidyltransferase</keyword>
<dbReference type="PROSITE" id="PS50994">
    <property type="entry name" value="INTEGRASE"/>
    <property type="match status" value="1"/>
</dbReference>
<dbReference type="GO" id="GO:0003964">
    <property type="term" value="F:RNA-directed DNA polymerase activity"/>
    <property type="evidence" value="ECO:0007669"/>
    <property type="project" value="UniProtKB-KW"/>
</dbReference>
<dbReference type="GO" id="GO:0015074">
    <property type="term" value="P:DNA integration"/>
    <property type="evidence" value="ECO:0007669"/>
    <property type="project" value="InterPro"/>
</dbReference>
<dbReference type="PANTHER" id="PTHR48475">
    <property type="entry name" value="RIBONUCLEASE H"/>
    <property type="match status" value="1"/>
</dbReference>
<gene>
    <name evidence="2" type="ORF">EPI10_015018</name>
</gene>
<name>A0A5B6VIU9_9ROSI</name>
<keyword evidence="2" id="KW-0695">RNA-directed DNA polymerase</keyword>
<dbReference type="EMBL" id="SMMG02000006">
    <property type="protein sequence ID" value="KAA3469209.1"/>
    <property type="molecule type" value="Genomic_DNA"/>
</dbReference>
<dbReference type="Gene3D" id="3.30.420.10">
    <property type="entry name" value="Ribonuclease H-like superfamily/Ribonuclease H"/>
    <property type="match status" value="1"/>
</dbReference>
<evidence type="ECO:0000313" key="3">
    <source>
        <dbReference type="Proteomes" id="UP000325315"/>
    </source>
</evidence>
<dbReference type="InterPro" id="IPR001584">
    <property type="entry name" value="Integrase_cat-core"/>
</dbReference>
<protein>
    <submittedName>
        <fullName evidence="2">RNA-directed DNA polymerase</fullName>
    </submittedName>
</protein>